<keyword evidence="3" id="KW-1185">Reference proteome</keyword>
<dbReference type="Proteomes" id="UP000663801">
    <property type="component" value="Unassembled WGS sequence"/>
</dbReference>
<evidence type="ECO:0000313" key="3">
    <source>
        <dbReference type="Proteomes" id="UP000663801"/>
    </source>
</evidence>
<dbReference type="EMBL" id="JAERWL010000005">
    <property type="protein sequence ID" value="MBM9475500.1"/>
    <property type="molecule type" value="Genomic_DNA"/>
</dbReference>
<evidence type="ECO:0000313" key="2">
    <source>
        <dbReference type="EMBL" id="MBM9475500.1"/>
    </source>
</evidence>
<evidence type="ECO:0008006" key="4">
    <source>
        <dbReference type="Google" id="ProtNLM"/>
    </source>
</evidence>
<reference evidence="1" key="1">
    <citation type="submission" date="2021-01" db="EMBL/GenBank/DDBJ databases">
        <title>KCTC 19127 draft genome.</title>
        <authorList>
            <person name="An D."/>
        </authorList>
    </citation>
    <scope>NUCLEOTIDE SEQUENCE</scope>
    <source>
        <strain evidence="1">KCTC 19127</strain>
    </source>
</reference>
<accession>A0A939C4N9</accession>
<gene>
    <name evidence="1" type="ORF">JL107_03035</name>
    <name evidence="2" type="ORF">JL107_03485</name>
</gene>
<organism evidence="1 3">
    <name type="scientific">Nakamurella flavida</name>
    <dbReference type="NCBI Taxonomy" id="363630"/>
    <lineage>
        <taxon>Bacteria</taxon>
        <taxon>Bacillati</taxon>
        <taxon>Actinomycetota</taxon>
        <taxon>Actinomycetes</taxon>
        <taxon>Nakamurellales</taxon>
        <taxon>Nakamurellaceae</taxon>
        <taxon>Nakamurella</taxon>
    </lineage>
</organism>
<comment type="caution">
    <text evidence="1">The sequence shown here is derived from an EMBL/GenBank/DDBJ whole genome shotgun (WGS) entry which is preliminary data.</text>
</comment>
<protein>
    <recommendedName>
        <fullName evidence="4">Septum formation-related domain-containing protein</fullName>
    </recommendedName>
</protein>
<proteinExistence type="predicted"/>
<dbReference type="AlphaFoldDB" id="A0A939C4N9"/>
<sequence length="290" mass="29822">MARRLWGAVLLCAVLLAVAVISGVVNHVRPGTATAEPVRPVPQVGDCQPVPDPQAVPPSGFGLPSPVLAPCDGPRAAEVILVFPDYAAADVVTADAVSPLDRCAELMDPYLGLPSTPVGPTAWVPAQWVVVDLAGPDARQRAAGQVWAACLIHPVSPTGDAPVFLGSARGVMSRPGPESAVLSACLDEPDGGPVSCLEPHRSETLGYRSVPRGTPEEELQASCAELVARSTAMPDPTAGGALTTTVTRVPVDTNYSDAVPTALCNVDTTDPARSLTSTLRNLGTTPPPLT</sequence>
<name>A0A939C4N9_9ACTN</name>
<dbReference type="EMBL" id="JAERWL010000004">
    <property type="protein sequence ID" value="MBM9475412.1"/>
    <property type="molecule type" value="Genomic_DNA"/>
</dbReference>
<dbReference type="RefSeq" id="WP_205255573.1">
    <property type="nucleotide sequence ID" value="NZ_BAAAPV010000003.1"/>
</dbReference>
<evidence type="ECO:0000313" key="1">
    <source>
        <dbReference type="EMBL" id="MBM9475412.1"/>
    </source>
</evidence>